<keyword evidence="1" id="KW-0812">Transmembrane</keyword>
<keyword evidence="1" id="KW-1133">Transmembrane helix</keyword>
<evidence type="ECO:0000313" key="2">
    <source>
        <dbReference type="EMBL" id="AXH97327.1"/>
    </source>
</evidence>
<dbReference type="RefSeq" id="WP_114929586.1">
    <property type="nucleotide sequence ID" value="NZ_CP031229.1"/>
</dbReference>
<gene>
    <name evidence="2" type="ORF">DV701_15475</name>
</gene>
<proteinExistence type="predicted"/>
<evidence type="ECO:0000313" key="3">
    <source>
        <dbReference type="Proteomes" id="UP000253790"/>
    </source>
</evidence>
<protein>
    <submittedName>
        <fullName evidence="2">Uncharacterized protein</fullName>
    </submittedName>
</protein>
<sequence length="92" mass="9788">MYWTLGVVLPLLLLVVGVLLFLRGRAAMDEATRPRAGFGGPPGSLDIGTELGFGVEEARESVLAAHRLRLWGLVLVGVAVLWLVVALIVALV</sequence>
<organism evidence="2 3">
    <name type="scientific">Ornithinimicrobium avium</name>
    <dbReference type="NCBI Taxonomy" id="2283195"/>
    <lineage>
        <taxon>Bacteria</taxon>
        <taxon>Bacillati</taxon>
        <taxon>Actinomycetota</taxon>
        <taxon>Actinomycetes</taxon>
        <taxon>Micrococcales</taxon>
        <taxon>Ornithinimicrobiaceae</taxon>
        <taxon>Ornithinimicrobium</taxon>
    </lineage>
</organism>
<keyword evidence="3" id="KW-1185">Reference proteome</keyword>
<dbReference type="OrthoDB" id="9997818at2"/>
<reference evidence="2 3" key="1">
    <citation type="submission" date="2018-07" db="EMBL/GenBank/DDBJ databases">
        <title>Complete genome sequencing of Ornithinimicrobium sp. AMA3305.</title>
        <authorList>
            <person name="Bae J.-W."/>
        </authorList>
    </citation>
    <scope>NUCLEOTIDE SEQUENCE [LARGE SCALE GENOMIC DNA]</scope>
    <source>
        <strain evidence="2 3">AMA3305</strain>
    </source>
</reference>
<feature type="transmembrane region" description="Helical" evidence="1">
    <location>
        <begin position="70"/>
        <end position="91"/>
    </location>
</feature>
<keyword evidence="1" id="KW-0472">Membrane</keyword>
<evidence type="ECO:0000256" key="1">
    <source>
        <dbReference type="SAM" id="Phobius"/>
    </source>
</evidence>
<dbReference type="KEGG" id="orn:DV701_15475"/>
<accession>A0A345NQL9</accession>
<dbReference type="AlphaFoldDB" id="A0A345NQL9"/>
<name>A0A345NQL9_9MICO</name>
<dbReference type="EMBL" id="CP031229">
    <property type="protein sequence ID" value="AXH97327.1"/>
    <property type="molecule type" value="Genomic_DNA"/>
</dbReference>
<dbReference type="Proteomes" id="UP000253790">
    <property type="component" value="Chromosome"/>
</dbReference>